<sequence>MLYNSKIINDSFPFLFFIVFSLGFCFFMLFLSWILGGKSNSRHKNVPFESGIISVENSCLNFSAKFYLIAMFFVIFDVEALYLYAWSVSVHDVGWIGFSEAFIFIMSIILSLVYLVRIKALNWIHSHAQKSNT</sequence>
<evidence type="ECO:0000256" key="5">
    <source>
        <dbReference type="ARBA" id="ARBA00022692"/>
    </source>
</evidence>
<keyword evidence="6 12" id="KW-0874">Quinone</keyword>
<dbReference type="GO" id="GO:0005886">
    <property type="term" value="C:plasma membrane"/>
    <property type="evidence" value="ECO:0007669"/>
    <property type="project" value="UniProtKB-SubCell"/>
</dbReference>
<dbReference type="AlphaFoldDB" id="A0A4D6Y627"/>
<feature type="transmembrane region" description="Helical" evidence="12">
    <location>
        <begin position="12"/>
        <end position="35"/>
    </location>
</feature>
<dbReference type="Gene3D" id="1.20.58.1610">
    <property type="entry name" value="NADH:ubiquinone/plastoquinone oxidoreductase, chain 3"/>
    <property type="match status" value="1"/>
</dbReference>
<evidence type="ECO:0000256" key="2">
    <source>
        <dbReference type="ARBA" id="ARBA00008472"/>
    </source>
</evidence>
<dbReference type="PANTHER" id="PTHR11058:SF21">
    <property type="entry name" value="NADH-QUINONE OXIDOREDUCTASE SUBUNIT A"/>
    <property type="match status" value="1"/>
</dbReference>
<dbReference type="GO" id="GO:0008137">
    <property type="term" value="F:NADH dehydrogenase (ubiquinone) activity"/>
    <property type="evidence" value="ECO:0007669"/>
    <property type="project" value="InterPro"/>
</dbReference>
<dbReference type="InterPro" id="IPR000440">
    <property type="entry name" value="NADH_UbQ/plastoQ_OxRdtase_su3"/>
</dbReference>
<reference evidence="14 15" key="1">
    <citation type="submission" date="2018-12" db="EMBL/GenBank/DDBJ databases">
        <authorList>
            <person name="Chong R.A."/>
        </authorList>
    </citation>
    <scope>NUCLEOTIDE SEQUENCE [LARGE SCALE GENOMIC DNA]</scope>
    <source>
        <strain evidence="14 15">Hta</strain>
    </source>
</reference>
<feature type="transmembrane region" description="Helical" evidence="12">
    <location>
        <begin position="66"/>
        <end position="87"/>
    </location>
</feature>
<keyword evidence="4 12" id="KW-1003">Cell membrane</keyword>
<comment type="subcellular location">
    <subcellularLocation>
        <location evidence="12 13">Cell membrane</location>
        <topology evidence="12 13">Multi-pass membrane protein</topology>
    </subcellularLocation>
    <subcellularLocation>
        <location evidence="1">Membrane</location>
        <topology evidence="1">Multi-pass membrane protein</topology>
    </subcellularLocation>
</comment>
<evidence type="ECO:0000256" key="13">
    <source>
        <dbReference type="RuleBase" id="RU003639"/>
    </source>
</evidence>
<organism evidence="14 15">
    <name type="scientific">Buchnera aphidicola</name>
    <name type="common">Hyadaphis tataricae</name>
    <dbReference type="NCBI Taxonomy" id="1241859"/>
    <lineage>
        <taxon>Bacteria</taxon>
        <taxon>Pseudomonadati</taxon>
        <taxon>Pseudomonadota</taxon>
        <taxon>Gammaproteobacteria</taxon>
        <taxon>Enterobacterales</taxon>
        <taxon>Erwiniaceae</taxon>
        <taxon>Buchnera</taxon>
    </lineage>
</organism>
<dbReference type="GO" id="GO:0030964">
    <property type="term" value="C:NADH dehydrogenase complex"/>
    <property type="evidence" value="ECO:0007669"/>
    <property type="project" value="TreeGrafter"/>
</dbReference>
<dbReference type="Proteomes" id="UP000298773">
    <property type="component" value="Chromosome"/>
</dbReference>
<comment type="subunit">
    <text evidence="12">NDH-1 is composed of 13 different subunits. Subunits NuoA, H, J, K, L, M, N constitute the membrane sector of the complex.</text>
</comment>
<protein>
    <recommendedName>
        <fullName evidence="12">NADH-quinone oxidoreductase subunit A</fullName>
        <ecNumber evidence="12">7.1.1.-</ecNumber>
    </recommendedName>
    <alternativeName>
        <fullName evidence="12">NADH dehydrogenase I subunit A</fullName>
    </alternativeName>
    <alternativeName>
        <fullName evidence="12">NDH-1 subunit A</fullName>
    </alternativeName>
    <alternativeName>
        <fullName evidence="12">NUO1</fullName>
    </alternativeName>
</protein>
<evidence type="ECO:0000256" key="10">
    <source>
        <dbReference type="ARBA" id="ARBA00023075"/>
    </source>
</evidence>
<dbReference type="GO" id="GO:0050136">
    <property type="term" value="F:NADH dehydrogenase (quinone) (non-electrogenic) activity"/>
    <property type="evidence" value="ECO:0007669"/>
    <property type="project" value="UniProtKB-UniRule"/>
</dbReference>
<reference evidence="14 15" key="2">
    <citation type="submission" date="2019-05" db="EMBL/GenBank/DDBJ databases">
        <title>Genome evolution of the obligate endosymbiont Buchnera aphidicola.</title>
        <authorList>
            <person name="Moran N.A."/>
        </authorList>
    </citation>
    <scope>NUCLEOTIDE SEQUENCE [LARGE SCALE GENOMIC DNA]</scope>
    <source>
        <strain evidence="14 15">Hta</strain>
    </source>
</reference>
<proteinExistence type="inferred from homology"/>
<keyword evidence="8 12" id="KW-1133">Transmembrane helix</keyword>
<evidence type="ECO:0000256" key="6">
    <source>
        <dbReference type="ARBA" id="ARBA00022719"/>
    </source>
</evidence>
<dbReference type="OrthoDB" id="9791970at2"/>
<evidence type="ECO:0000256" key="12">
    <source>
        <dbReference type="HAMAP-Rule" id="MF_01394"/>
    </source>
</evidence>
<dbReference type="EMBL" id="CP034873">
    <property type="protein sequence ID" value="QCI21471.1"/>
    <property type="molecule type" value="Genomic_DNA"/>
</dbReference>
<feature type="transmembrane region" description="Helical" evidence="12">
    <location>
        <begin position="93"/>
        <end position="116"/>
    </location>
</feature>
<dbReference type="RefSeq" id="WP_158356441.1">
    <property type="nucleotide sequence ID" value="NZ_CP034873.1"/>
</dbReference>
<dbReference type="Pfam" id="PF00507">
    <property type="entry name" value="Oxidored_q4"/>
    <property type="match status" value="1"/>
</dbReference>
<evidence type="ECO:0000256" key="1">
    <source>
        <dbReference type="ARBA" id="ARBA00004141"/>
    </source>
</evidence>
<evidence type="ECO:0000256" key="7">
    <source>
        <dbReference type="ARBA" id="ARBA00022967"/>
    </source>
</evidence>
<keyword evidence="7 12" id="KW-1278">Translocase</keyword>
<comment type="catalytic activity">
    <reaction evidence="12 13">
        <text>a quinone + NADH + 5 H(+)(in) = a quinol + NAD(+) + 4 H(+)(out)</text>
        <dbReference type="Rhea" id="RHEA:57888"/>
        <dbReference type="ChEBI" id="CHEBI:15378"/>
        <dbReference type="ChEBI" id="CHEBI:24646"/>
        <dbReference type="ChEBI" id="CHEBI:57540"/>
        <dbReference type="ChEBI" id="CHEBI:57945"/>
        <dbReference type="ChEBI" id="CHEBI:132124"/>
    </reaction>
</comment>
<accession>A0A4D6Y627</accession>
<name>A0A4D6Y627_9GAMM</name>
<evidence type="ECO:0000256" key="3">
    <source>
        <dbReference type="ARBA" id="ARBA00022448"/>
    </source>
</evidence>
<dbReference type="PANTHER" id="PTHR11058">
    <property type="entry name" value="NADH-UBIQUINONE OXIDOREDUCTASE CHAIN 3"/>
    <property type="match status" value="1"/>
</dbReference>
<evidence type="ECO:0000256" key="11">
    <source>
        <dbReference type="ARBA" id="ARBA00023136"/>
    </source>
</evidence>
<keyword evidence="3 12" id="KW-0813">Transport</keyword>
<comment type="function">
    <text evidence="12">NDH-1 shuttles electrons from NADH, via FMN and iron-sulfur (Fe-S) centers, to quinones in the respiratory chain. The immediate electron acceptor for the enzyme in this species is believed to be ubiquinone. Couples the redox reaction to proton translocation (for every two electrons transferred, four hydrogen ions are translocated across the cytoplasmic membrane), and thus conserves the redox energy in a proton gradient.</text>
</comment>
<keyword evidence="5 12" id="KW-0812">Transmembrane</keyword>
<evidence type="ECO:0000256" key="8">
    <source>
        <dbReference type="ARBA" id="ARBA00022989"/>
    </source>
</evidence>
<keyword evidence="11 12" id="KW-0472">Membrane</keyword>
<evidence type="ECO:0000313" key="14">
    <source>
        <dbReference type="EMBL" id="QCI21471.1"/>
    </source>
</evidence>
<comment type="similarity">
    <text evidence="2 12 13">Belongs to the complex I subunit 3 family.</text>
</comment>
<dbReference type="InterPro" id="IPR038430">
    <property type="entry name" value="NDAH_ubi_oxred_su3_sf"/>
</dbReference>
<dbReference type="EC" id="7.1.1.-" evidence="12"/>
<evidence type="ECO:0000313" key="15">
    <source>
        <dbReference type="Proteomes" id="UP000298773"/>
    </source>
</evidence>
<dbReference type="HAMAP" id="MF_01394">
    <property type="entry name" value="NDH1_NuoA"/>
    <property type="match status" value="1"/>
</dbReference>
<evidence type="ECO:0000256" key="9">
    <source>
        <dbReference type="ARBA" id="ARBA00023027"/>
    </source>
</evidence>
<evidence type="ECO:0000256" key="4">
    <source>
        <dbReference type="ARBA" id="ARBA00022475"/>
    </source>
</evidence>
<dbReference type="InterPro" id="IPR023043">
    <property type="entry name" value="NAD(P)H_OxRDtase_bac/plastid"/>
</dbReference>
<dbReference type="GO" id="GO:0048038">
    <property type="term" value="F:quinone binding"/>
    <property type="evidence" value="ECO:0007669"/>
    <property type="project" value="UniProtKB-KW"/>
</dbReference>
<gene>
    <name evidence="12" type="primary">nuoA</name>
    <name evidence="14" type="ORF">D9V69_00760</name>
</gene>
<keyword evidence="9 12" id="KW-0520">NAD</keyword>
<keyword evidence="10 12" id="KW-0830">Ubiquinone</keyword>